<protein>
    <submittedName>
        <fullName evidence="1">Uncharacterized protein</fullName>
    </submittedName>
</protein>
<gene>
    <name evidence="1" type="ORF">DI551_01700</name>
</gene>
<evidence type="ECO:0000313" key="2">
    <source>
        <dbReference type="Proteomes" id="UP000249417"/>
    </source>
</evidence>
<dbReference type="EMBL" id="QFQB01000006">
    <property type="protein sequence ID" value="PZQ48228.1"/>
    <property type="molecule type" value="Genomic_DNA"/>
</dbReference>
<comment type="caution">
    <text evidence="1">The sequence shown here is derived from an EMBL/GenBank/DDBJ whole genome shotgun (WGS) entry which is preliminary data.</text>
</comment>
<dbReference type="Proteomes" id="UP000249417">
    <property type="component" value="Unassembled WGS sequence"/>
</dbReference>
<proteinExistence type="predicted"/>
<evidence type="ECO:0000313" key="1">
    <source>
        <dbReference type="EMBL" id="PZQ48228.1"/>
    </source>
</evidence>
<accession>A0A2W5N6J7</accession>
<reference evidence="1 2" key="1">
    <citation type="submission" date="2017-08" db="EMBL/GenBank/DDBJ databases">
        <title>Infants hospitalized years apart are colonized by the same room-sourced microbial strains.</title>
        <authorList>
            <person name="Brooks B."/>
            <person name="Olm M.R."/>
            <person name="Firek B.A."/>
            <person name="Baker R."/>
            <person name="Thomas B.C."/>
            <person name="Morowitz M.J."/>
            <person name="Banfield J.F."/>
        </authorList>
    </citation>
    <scope>NUCLEOTIDE SEQUENCE [LARGE SCALE GENOMIC DNA]</scope>
    <source>
        <strain evidence="1">S2_005_002_R2_29</strain>
    </source>
</reference>
<dbReference type="AlphaFoldDB" id="A0A2W5N6J7"/>
<name>A0A2W5N6J7_9BACT</name>
<sequence length="192" mass="21705">MTFKAGKGALSRLMDFKASEREDDPARIADIRGPYEILHQRKFGQLPLGSWNLREEESRSGLIWQVLSGAMDKHPSFAAAYLSLALDNALSAEDYTKELRSLNRRWGDYLDHEGLTSDHHHSVMHGTYNRVACVQCSTLTALAVQDPAMHDLFVKELLPLKTPRDRQAYLAEKGLMPLLDKMIPDKTPDTKL</sequence>
<organism evidence="1 2">
    <name type="scientific">Micavibrio aeruginosavorus</name>
    <dbReference type="NCBI Taxonomy" id="349221"/>
    <lineage>
        <taxon>Bacteria</taxon>
        <taxon>Pseudomonadati</taxon>
        <taxon>Bdellovibrionota</taxon>
        <taxon>Bdellovibrionia</taxon>
        <taxon>Bdellovibrionales</taxon>
        <taxon>Pseudobdellovibrionaceae</taxon>
        <taxon>Micavibrio</taxon>
    </lineage>
</organism>